<dbReference type="SUPFAM" id="SSF52540">
    <property type="entry name" value="P-loop containing nucleoside triphosphate hydrolases"/>
    <property type="match status" value="1"/>
</dbReference>
<dbReference type="Pfam" id="PF13500">
    <property type="entry name" value="AAA_26"/>
    <property type="match status" value="1"/>
</dbReference>
<dbReference type="EMBL" id="BLAY01000047">
    <property type="protein sequence ID" value="GET38553.1"/>
    <property type="molecule type" value="Genomic_DNA"/>
</dbReference>
<proteinExistence type="predicted"/>
<accession>A0AAV3X8Q5</accession>
<organism evidence="2 3">
    <name type="scientific">Microseira wollei NIES-4236</name>
    <dbReference type="NCBI Taxonomy" id="2530354"/>
    <lineage>
        <taxon>Bacteria</taxon>
        <taxon>Bacillati</taxon>
        <taxon>Cyanobacteriota</taxon>
        <taxon>Cyanophyceae</taxon>
        <taxon>Oscillatoriophycideae</taxon>
        <taxon>Aerosakkonematales</taxon>
        <taxon>Aerosakkonemataceae</taxon>
        <taxon>Microseira</taxon>
    </lineage>
</organism>
<dbReference type="SUPFAM" id="SSF75138">
    <property type="entry name" value="HprK N-terminal domain-like"/>
    <property type="match status" value="1"/>
</dbReference>
<dbReference type="Gene3D" id="3.40.1390.20">
    <property type="entry name" value="HprK N-terminal domain-like"/>
    <property type="match status" value="1"/>
</dbReference>
<evidence type="ECO:0000259" key="1">
    <source>
        <dbReference type="Pfam" id="PF07085"/>
    </source>
</evidence>
<protein>
    <submittedName>
        <fullName evidence="2">DRTGG domain-containing protein</fullName>
    </submittedName>
</protein>
<evidence type="ECO:0000313" key="2">
    <source>
        <dbReference type="EMBL" id="GET38553.1"/>
    </source>
</evidence>
<dbReference type="PANTHER" id="PTHR43356">
    <property type="entry name" value="PHOSPHATE ACETYLTRANSFERASE"/>
    <property type="match status" value="1"/>
</dbReference>
<dbReference type="InterPro" id="IPR028979">
    <property type="entry name" value="Ser_kin/Pase_Hpr-like_N_sf"/>
</dbReference>
<gene>
    <name evidence="2" type="ORF">MiSe_33110</name>
</gene>
<dbReference type="RefSeq" id="WP_226582338.1">
    <property type="nucleotide sequence ID" value="NZ_BLAY01000047.1"/>
</dbReference>
<dbReference type="AlphaFoldDB" id="A0AAV3X8Q5"/>
<dbReference type="InterPro" id="IPR027417">
    <property type="entry name" value="P-loop_NTPase"/>
</dbReference>
<reference evidence="2" key="1">
    <citation type="submission" date="2019-10" db="EMBL/GenBank/DDBJ databases">
        <title>Draft genome sequece of Microseira wollei NIES-4236.</title>
        <authorList>
            <person name="Yamaguchi H."/>
            <person name="Suzuki S."/>
            <person name="Kawachi M."/>
        </authorList>
    </citation>
    <scope>NUCLEOTIDE SEQUENCE</scope>
    <source>
        <strain evidence="2">NIES-4236</strain>
    </source>
</reference>
<dbReference type="PANTHER" id="PTHR43356:SF2">
    <property type="entry name" value="PHOSPHATE ACETYLTRANSFERASE"/>
    <property type="match status" value="1"/>
</dbReference>
<sequence length="371" mass="40878">MPQSTEKTRKRGSKYLLVGSTEACSGKSTTILGMTPQLQKRGLDIAYGKPLGTCWEDAHTDGIDEDAKFLAPLLHLKENRLLRTILFLDETTIQKRMVGEDRVDYAALLAQTLATPGGDLVLLEGPGTLDEGSLFNLSLLDMAECIDASILLVARFESVLAVHKLVSAKQRLGDRLLGVLLNDVPSEQLEIVSTIVKPFLENRDIPLLGIVPRNTLLRSVSVGELVHQLQAEVLCCKERMDLMVESLTIGAMNVSSALKYFRQRRNMAVVTGGDRTDLQMAALESSTQCLILTGHIPPVEFILSRAEEVEIPVLSVDLDTLTTVEIIDRAFGQVRLHEPVKVQCAYQTIGHHFEIDRLMAKLGLETALTLQ</sequence>
<name>A0AAV3X8Q5_9CYAN</name>
<dbReference type="InterPro" id="IPR050500">
    <property type="entry name" value="Phos_Acetyltrans/Butyryltrans"/>
</dbReference>
<dbReference type="InterPro" id="IPR010766">
    <property type="entry name" value="DRTGG"/>
</dbReference>
<keyword evidence="3" id="KW-1185">Reference proteome</keyword>
<evidence type="ECO:0000313" key="3">
    <source>
        <dbReference type="Proteomes" id="UP001050975"/>
    </source>
</evidence>
<feature type="domain" description="DRTGG" evidence="1">
    <location>
        <begin position="224"/>
        <end position="329"/>
    </location>
</feature>
<comment type="caution">
    <text evidence="2">The sequence shown here is derived from an EMBL/GenBank/DDBJ whole genome shotgun (WGS) entry which is preliminary data.</text>
</comment>
<dbReference type="Proteomes" id="UP001050975">
    <property type="component" value="Unassembled WGS sequence"/>
</dbReference>
<dbReference type="Pfam" id="PF07085">
    <property type="entry name" value="DRTGG"/>
    <property type="match status" value="1"/>
</dbReference>
<dbReference type="Gene3D" id="3.40.50.300">
    <property type="entry name" value="P-loop containing nucleotide triphosphate hydrolases"/>
    <property type="match status" value="1"/>
</dbReference>